<keyword evidence="1" id="KW-0472">Membrane</keyword>
<evidence type="ECO:0000313" key="3">
    <source>
        <dbReference type="Proteomes" id="UP001500221"/>
    </source>
</evidence>
<sequence length="411" mass="41698">MSHEQLRRMLDESAARVEVGPAPVVRSRSRVPVVMAVAVTAVAAVVGGAALLGGGTGTTEPSQSPAADEPVVTAALLTANRPADGVVVSMQALVSGRLEADDRGCVVLADALGTGRTAVWPYGWSAEVDGGRLELRDGTGEVVAHEGDMVTASGGYVPLEQQLGEAPCAPADVTEVPHLQSEVDFEGATGLELATSGWRPGQRAQLAEHQGALSDDGGCVTVGGTPVLWPADFTAQRTADGVLLLRDPAGVAVATGGDRLRLGGGFGFAPEGTAAGCVDGATEVFTVQSEVEVVTGADVDPSGPLLVAPAESKVVFTARIAGLLGVDERGCVVVGGKIAIWPPGWSAEVTGDQLTLRDPSGAVVGAAGDEVEAAGTPGVRPRYMGDLRGWRCYPRTGMPAWIQGMLTVGGG</sequence>
<feature type="transmembrane region" description="Helical" evidence="1">
    <location>
        <begin position="33"/>
        <end position="54"/>
    </location>
</feature>
<keyword evidence="1" id="KW-1133">Transmembrane helix</keyword>
<accession>A0ABP9PQ78</accession>
<dbReference type="Proteomes" id="UP001500221">
    <property type="component" value="Unassembled WGS sequence"/>
</dbReference>
<comment type="caution">
    <text evidence="2">The sequence shown here is derived from an EMBL/GenBank/DDBJ whole genome shotgun (WGS) entry which is preliminary data.</text>
</comment>
<proteinExistence type="predicted"/>
<gene>
    <name evidence="2" type="ORF">GCM10023340_21250</name>
</gene>
<evidence type="ECO:0000256" key="1">
    <source>
        <dbReference type="SAM" id="Phobius"/>
    </source>
</evidence>
<dbReference type="RefSeq" id="WP_345458072.1">
    <property type="nucleotide sequence ID" value="NZ_BAABKG010000002.1"/>
</dbReference>
<organism evidence="2 3">
    <name type="scientific">Nocardioides marinquilinus</name>
    <dbReference type="NCBI Taxonomy" id="1210400"/>
    <lineage>
        <taxon>Bacteria</taxon>
        <taxon>Bacillati</taxon>
        <taxon>Actinomycetota</taxon>
        <taxon>Actinomycetes</taxon>
        <taxon>Propionibacteriales</taxon>
        <taxon>Nocardioidaceae</taxon>
        <taxon>Nocardioides</taxon>
    </lineage>
</organism>
<dbReference type="EMBL" id="BAABKG010000002">
    <property type="protein sequence ID" value="GAA5148001.1"/>
    <property type="molecule type" value="Genomic_DNA"/>
</dbReference>
<keyword evidence="3" id="KW-1185">Reference proteome</keyword>
<evidence type="ECO:0000313" key="2">
    <source>
        <dbReference type="EMBL" id="GAA5148001.1"/>
    </source>
</evidence>
<reference evidence="3" key="1">
    <citation type="journal article" date="2019" name="Int. J. Syst. Evol. Microbiol.">
        <title>The Global Catalogue of Microorganisms (GCM) 10K type strain sequencing project: providing services to taxonomists for standard genome sequencing and annotation.</title>
        <authorList>
            <consortium name="The Broad Institute Genomics Platform"/>
            <consortium name="The Broad Institute Genome Sequencing Center for Infectious Disease"/>
            <person name="Wu L."/>
            <person name="Ma J."/>
        </authorList>
    </citation>
    <scope>NUCLEOTIDE SEQUENCE [LARGE SCALE GENOMIC DNA]</scope>
    <source>
        <strain evidence="3">JCM 18459</strain>
    </source>
</reference>
<keyword evidence="1" id="KW-0812">Transmembrane</keyword>
<name>A0ABP9PQ78_9ACTN</name>
<protein>
    <submittedName>
        <fullName evidence="2">Uncharacterized protein</fullName>
    </submittedName>
</protein>